<dbReference type="AlphaFoldDB" id="A0A9N9FCJ5"/>
<comment type="caution">
    <text evidence="2">The sequence shown here is derived from an EMBL/GenBank/DDBJ whole genome shotgun (WGS) entry which is preliminary data.</text>
</comment>
<protein>
    <submittedName>
        <fullName evidence="2">8480_t:CDS:1</fullName>
    </submittedName>
</protein>
<evidence type="ECO:0000256" key="1">
    <source>
        <dbReference type="SAM" id="Coils"/>
    </source>
</evidence>
<feature type="coiled-coil region" evidence="1">
    <location>
        <begin position="56"/>
        <end position="83"/>
    </location>
</feature>
<evidence type="ECO:0000313" key="2">
    <source>
        <dbReference type="EMBL" id="CAG8524329.1"/>
    </source>
</evidence>
<evidence type="ECO:0000313" key="3">
    <source>
        <dbReference type="Proteomes" id="UP000789706"/>
    </source>
</evidence>
<dbReference type="EMBL" id="CAJVPK010000543">
    <property type="protein sequence ID" value="CAG8524329.1"/>
    <property type="molecule type" value="Genomic_DNA"/>
</dbReference>
<sequence length="116" mass="13678">MANLTHTLLSRPLRLSISQNSAKLRRISTLPQNSPLEQKITYSLKEFLLEYEKRSKVNQENMEKSLKENQESMKENIKNIVEQRVSSAENKFLYLMIIVMTAGLTKVWYDQYQHTK</sequence>
<accession>A0A9N9FCJ5</accession>
<keyword evidence="1" id="KW-0175">Coiled coil</keyword>
<proteinExistence type="predicted"/>
<name>A0A9N9FCJ5_9GLOM</name>
<keyword evidence="3" id="KW-1185">Reference proteome</keyword>
<dbReference type="Proteomes" id="UP000789706">
    <property type="component" value="Unassembled WGS sequence"/>
</dbReference>
<organism evidence="2 3">
    <name type="scientific">Diversispora eburnea</name>
    <dbReference type="NCBI Taxonomy" id="1213867"/>
    <lineage>
        <taxon>Eukaryota</taxon>
        <taxon>Fungi</taxon>
        <taxon>Fungi incertae sedis</taxon>
        <taxon>Mucoromycota</taxon>
        <taxon>Glomeromycotina</taxon>
        <taxon>Glomeromycetes</taxon>
        <taxon>Diversisporales</taxon>
        <taxon>Diversisporaceae</taxon>
        <taxon>Diversispora</taxon>
    </lineage>
</organism>
<dbReference type="OrthoDB" id="2400487at2759"/>
<reference evidence="2" key="1">
    <citation type="submission" date="2021-06" db="EMBL/GenBank/DDBJ databases">
        <authorList>
            <person name="Kallberg Y."/>
            <person name="Tangrot J."/>
            <person name="Rosling A."/>
        </authorList>
    </citation>
    <scope>NUCLEOTIDE SEQUENCE</scope>
    <source>
        <strain evidence="2">AZ414A</strain>
    </source>
</reference>
<gene>
    <name evidence="2" type="ORF">DEBURN_LOCUS5823</name>
</gene>